<evidence type="ECO:0000256" key="1">
    <source>
        <dbReference type="ARBA" id="ARBA00004127"/>
    </source>
</evidence>
<sequence length="306" mass="34375">MTKTLTLLIGIFLMSTTEVALKLINSPQINSFQLTFYRFIIGGLFLFTLANKTDFKKILLKRHFMLLSGLSIIFIILSMSFYQIAIQQYLASIVAIIFSLNPIFSSLFDYVLFHKTISRKLGISLAVAVLGMMIIIWSNHYFIFSGLIFATLSSILFGLYSTLSKEYIYKNHSDSITVTSQVFLLGSLYLWILHEIIIIISYHSQNFAVKFLGQSLLLKITPHSLLAILYAGIIVTAGGFTVYSIATHKYPSVSHIIFFLKPAIAPIFATILLNEKITENALIGMIIIVIGTGISLIRDPHKTIRD</sequence>
<feature type="transmembrane region" description="Helical" evidence="6">
    <location>
        <begin position="224"/>
        <end position="246"/>
    </location>
</feature>
<evidence type="ECO:0000256" key="6">
    <source>
        <dbReference type="SAM" id="Phobius"/>
    </source>
</evidence>
<dbReference type="Proteomes" id="UP000051451">
    <property type="component" value="Unassembled WGS sequence"/>
</dbReference>
<dbReference type="PANTHER" id="PTHR32322">
    <property type="entry name" value="INNER MEMBRANE TRANSPORTER"/>
    <property type="match status" value="1"/>
</dbReference>
<dbReference type="InterPro" id="IPR050638">
    <property type="entry name" value="AA-Vitamin_Transporters"/>
</dbReference>
<evidence type="ECO:0000256" key="4">
    <source>
        <dbReference type="ARBA" id="ARBA00022989"/>
    </source>
</evidence>
<evidence type="ECO:0000256" key="2">
    <source>
        <dbReference type="ARBA" id="ARBA00007362"/>
    </source>
</evidence>
<name>A0A0R1VR90_9LACO</name>
<dbReference type="OrthoDB" id="9813604at2"/>
<keyword evidence="9" id="KW-1185">Reference proteome</keyword>
<evidence type="ECO:0000259" key="7">
    <source>
        <dbReference type="Pfam" id="PF00892"/>
    </source>
</evidence>
<feature type="transmembrane region" description="Helical" evidence="6">
    <location>
        <begin position="90"/>
        <end position="113"/>
    </location>
</feature>
<feature type="transmembrane region" description="Helical" evidence="6">
    <location>
        <begin position="120"/>
        <end position="137"/>
    </location>
</feature>
<dbReference type="InterPro" id="IPR037185">
    <property type="entry name" value="EmrE-like"/>
</dbReference>
<dbReference type="Pfam" id="PF00892">
    <property type="entry name" value="EamA"/>
    <property type="match status" value="2"/>
</dbReference>
<gene>
    <name evidence="8" type="ORF">FC89_GL001786</name>
</gene>
<organism evidence="8 9">
    <name type="scientific">Liquorilactobacillus ghanensis DSM 18630</name>
    <dbReference type="NCBI Taxonomy" id="1423750"/>
    <lineage>
        <taxon>Bacteria</taxon>
        <taxon>Bacillati</taxon>
        <taxon>Bacillota</taxon>
        <taxon>Bacilli</taxon>
        <taxon>Lactobacillales</taxon>
        <taxon>Lactobacillaceae</taxon>
        <taxon>Liquorilactobacillus</taxon>
    </lineage>
</organism>
<reference evidence="8 9" key="1">
    <citation type="journal article" date="2015" name="Genome Announc.">
        <title>Expanding the biotechnology potential of lactobacilli through comparative genomics of 213 strains and associated genera.</title>
        <authorList>
            <person name="Sun Z."/>
            <person name="Harris H.M."/>
            <person name="McCann A."/>
            <person name="Guo C."/>
            <person name="Argimon S."/>
            <person name="Zhang W."/>
            <person name="Yang X."/>
            <person name="Jeffery I.B."/>
            <person name="Cooney J.C."/>
            <person name="Kagawa T.F."/>
            <person name="Liu W."/>
            <person name="Song Y."/>
            <person name="Salvetti E."/>
            <person name="Wrobel A."/>
            <person name="Rasinkangas P."/>
            <person name="Parkhill J."/>
            <person name="Rea M.C."/>
            <person name="O'Sullivan O."/>
            <person name="Ritari J."/>
            <person name="Douillard F.P."/>
            <person name="Paul Ross R."/>
            <person name="Yang R."/>
            <person name="Briner A.E."/>
            <person name="Felis G.E."/>
            <person name="de Vos W.M."/>
            <person name="Barrangou R."/>
            <person name="Klaenhammer T.R."/>
            <person name="Caufield P.W."/>
            <person name="Cui Y."/>
            <person name="Zhang H."/>
            <person name="O'Toole P.W."/>
        </authorList>
    </citation>
    <scope>NUCLEOTIDE SEQUENCE [LARGE SCALE GENOMIC DNA]</scope>
    <source>
        <strain evidence="8 9">DSM 18630</strain>
    </source>
</reference>
<keyword evidence="5 6" id="KW-0472">Membrane</keyword>
<feature type="domain" description="EamA" evidence="7">
    <location>
        <begin position="145"/>
        <end position="295"/>
    </location>
</feature>
<keyword evidence="3 6" id="KW-0812">Transmembrane</keyword>
<proteinExistence type="inferred from homology"/>
<dbReference type="PANTHER" id="PTHR32322:SF2">
    <property type="entry name" value="EAMA DOMAIN-CONTAINING PROTEIN"/>
    <property type="match status" value="1"/>
</dbReference>
<evidence type="ECO:0000313" key="9">
    <source>
        <dbReference type="Proteomes" id="UP000051451"/>
    </source>
</evidence>
<dbReference type="EMBL" id="AZGB01000022">
    <property type="protein sequence ID" value="KRM05315.1"/>
    <property type="molecule type" value="Genomic_DNA"/>
</dbReference>
<comment type="similarity">
    <text evidence="2">Belongs to the EamA transporter family.</text>
</comment>
<keyword evidence="4 6" id="KW-1133">Transmembrane helix</keyword>
<feature type="transmembrane region" description="Helical" evidence="6">
    <location>
        <begin position="280"/>
        <end position="297"/>
    </location>
</feature>
<dbReference type="GO" id="GO:0016020">
    <property type="term" value="C:membrane"/>
    <property type="evidence" value="ECO:0007669"/>
    <property type="project" value="UniProtKB-SubCell"/>
</dbReference>
<evidence type="ECO:0000313" key="8">
    <source>
        <dbReference type="EMBL" id="KRM05315.1"/>
    </source>
</evidence>
<evidence type="ECO:0000256" key="3">
    <source>
        <dbReference type="ARBA" id="ARBA00022692"/>
    </source>
</evidence>
<feature type="transmembrane region" description="Helical" evidence="6">
    <location>
        <begin position="143"/>
        <end position="161"/>
    </location>
</feature>
<dbReference type="RefSeq" id="WP_057872362.1">
    <property type="nucleotide sequence ID" value="NZ_AZGB01000022.1"/>
</dbReference>
<feature type="domain" description="EamA" evidence="7">
    <location>
        <begin position="5"/>
        <end position="136"/>
    </location>
</feature>
<dbReference type="STRING" id="1423750.FC89_GL001786"/>
<accession>A0A0R1VR90</accession>
<evidence type="ECO:0000256" key="5">
    <source>
        <dbReference type="ARBA" id="ARBA00023136"/>
    </source>
</evidence>
<comment type="subcellular location">
    <subcellularLocation>
        <location evidence="1">Endomembrane system</location>
        <topology evidence="1">Multi-pass membrane protein</topology>
    </subcellularLocation>
</comment>
<dbReference type="SUPFAM" id="SSF103481">
    <property type="entry name" value="Multidrug resistance efflux transporter EmrE"/>
    <property type="match status" value="2"/>
</dbReference>
<comment type="caution">
    <text evidence="8">The sequence shown here is derived from an EMBL/GenBank/DDBJ whole genome shotgun (WGS) entry which is preliminary data.</text>
</comment>
<feature type="transmembrane region" description="Helical" evidence="6">
    <location>
        <begin position="182"/>
        <end position="204"/>
    </location>
</feature>
<dbReference type="InterPro" id="IPR000620">
    <property type="entry name" value="EamA_dom"/>
</dbReference>
<feature type="transmembrane region" description="Helical" evidence="6">
    <location>
        <begin position="253"/>
        <end position="274"/>
    </location>
</feature>
<feature type="transmembrane region" description="Helical" evidence="6">
    <location>
        <begin position="36"/>
        <end position="52"/>
    </location>
</feature>
<dbReference type="AlphaFoldDB" id="A0A0R1VR90"/>
<dbReference type="GeneID" id="98319644"/>
<feature type="transmembrane region" description="Helical" evidence="6">
    <location>
        <begin position="64"/>
        <end position="84"/>
    </location>
</feature>
<dbReference type="PATRIC" id="fig|1423750.3.peg.1831"/>
<protein>
    <submittedName>
        <fullName evidence="8">DMT family permease</fullName>
    </submittedName>
</protein>